<dbReference type="RefSeq" id="WP_377354499.1">
    <property type="nucleotide sequence ID" value="NZ_JBHTLQ010000055.1"/>
</dbReference>
<proteinExistence type="inferred from homology"/>
<dbReference type="InterPro" id="IPR039426">
    <property type="entry name" value="TonB-dep_rcpt-like"/>
</dbReference>
<evidence type="ECO:0000256" key="8">
    <source>
        <dbReference type="ARBA" id="ARBA00023077"/>
    </source>
</evidence>
<comment type="similarity">
    <text evidence="11 12">Belongs to the TonB-dependent receptor family.</text>
</comment>
<evidence type="ECO:0000256" key="11">
    <source>
        <dbReference type="PROSITE-ProRule" id="PRU01360"/>
    </source>
</evidence>
<dbReference type="Pfam" id="PF07715">
    <property type="entry name" value="Plug"/>
    <property type="match status" value="1"/>
</dbReference>
<comment type="caution">
    <text evidence="16">The sequence shown here is derived from an EMBL/GenBank/DDBJ whole genome shotgun (WGS) entry which is preliminary data.</text>
</comment>
<evidence type="ECO:0000256" key="7">
    <source>
        <dbReference type="ARBA" id="ARBA00023065"/>
    </source>
</evidence>
<evidence type="ECO:0000256" key="4">
    <source>
        <dbReference type="ARBA" id="ARBA00022496"/>
    </source>
</evidence>
<dbReference type="InterPro" id="IPR000531">
    <property type="entry name" value="Beta-barrel_TonB"/>
</dbReference>
<protein>
    <submittedName>
        <fullName evidence="16">TonB-dependent receptor</fullName>
    </submittedName>
</protein>
<gene>
    <name evidence="16" type="ORF">ACFQ27_17550</name>
</gene>
<evidence type="ECO:0000259" key="14">
    <source>
        <dbReference type="Pfam" id="PF00593"/>
    </source>
</evidence>
<evidence type="ECO:0000256" key="2">
    <source>
        <dbReference type="ARBA" id="ARBA00022448"/>
    </source>
</evidence>
<keyword evidence="9 11" id="KW-0472">Membrane</keyword>
<keyword evidence="6" id="KW-0408">Iron</keyword>
<keyword evidence="16" id="KW-0675">Receptor</keyword>
<name>A0ABW3T5V9_9CAUL</name>
<evidence type="ECO:0000256" key="3">
    <source>
        <dbReference type="ARBA" id="ARBA00022452"/>
    </source>
</evidence>
<dbReference type="InterPro" id="IPR036942">
    <property type="entry name" value="Beta-barrel_TonB_sf"/>
</dbReference>
<dbReference type="PANTHER" id="PTHR32552:SF81">
    <property type="entry name" value="TONB-DEPENDENT OUTER MEMBRANE RECEPTOR"/>
    <property type="match status" value="1"/>
</dbReference>
<dbReference type="EMBL" id="JBHTLQ010000055">
    <property type="protein sequence ID" value="MFD1192398.1"/>
    <property type="molecule type" value="Genomic_DNA"/>
</dbReference>
<evidence type="ECO:0000256" key="13">
    <source>
        <dbReference type="SAM" id="SignalP"/>
    </source>
</evidence>
<keyword evidence="8 12" id="KW-0798">TonB box</keyword>
<dbReference type="SUPFAM" id="SSF56935">
    <property type="entry name" value="Porins"/>
    <property type="match status" value="1"/>
</dbReference>
<evidence type="ECO:0000313" key="17">
    <source>
        <dbReference type="Proteomes" id="UP001597216"/>
    </source>
</evidence>
<sequence>MRTTHTLRAVLALGASISALVTATAALAAETEGENTIEAIVVTAQRREETANTIGMAIQAFSGDTLDQLHVNDVKDLSSVVPSFSVSQSYQGIPTYTLRGIGFNTINMSATSTVGTYVDEVAYAYPIMNTGPVYDLDRVEVLKGPQGTLYGRNTTAGLIDFVTGKPTEDFRAQGTVEVGNNRTVNVEGMVSGPIGDRLQGRFAFRKENSWDGWQKSNTRNETLGRVNKLGLRGSLAFQPTDALSIDAALTYWQDKSDPLAAQAIAFNPATTGSPFNAVGVAAYVASHQPTDGDQADWEPYNQRAADVGTGLGLAGPLANDNSFVGAKLRVGYEFSDSLRMVSLTSYNKLERDALFDWSGAPFEILVQRGYGEIKSFAEELHFEGEAGQLSWLAGLYYGKDKILDADRTMLGDHALANQVTTLSIIGVPALGLPPLGLNPFNTAGYSALEMSQAFRTYSDIANFETETKSVFVNADWKVNDALKLTAAIRYTQDTQDYAGCSRDFNGNMLPNVNVFNRTFYFGVYGATPAPITKGACVTFSPPAKSFGIVTSNLDEENVSWRLAVNYQPTSSVLVYGSISRGAKAGSTPVNAANIASQNAPAKQELLTAYEVGLKAGLFERRVQANVAAFYYDYEDKQISTYFKDPIYTALARLQNIPTSEAYGVDGDVTWRATSNLTVIAAGTALHTEIKGYTGINAAGLAASYDGKPFLYSPKFQGSLTALYKRDLTENLGLQAALNLRHQSKSHADLEGDPRFAIPSYSLLNGSIGIHSLDDKWELSLWGRNLADKYYYPAISNNSNLIVRFPGQTRTFGASFTVKY</sequence>
<dbReference type="InterPro" id="IPR012910">
    <property type="entry name" value="Plug_dom"/>
</dbReference>
<keyword evidence="17" id="KW-1185">Reference proteome</keyword>
<dbReference type="Proteomes" id="UP001597216">
    <property type="component" value="Unassembled WGS sequence"/>
</dbReference>
<keyword evidence="4" id="KW-0410">Iron transport</keyword>
<dbReference type="PROSITE" id="PS52016">
    <property type="entry name" value="TONB_DEPENDENT_REC_3"/>
    <property type="match status" value="1"/>
</dbReference>
<organism evidence="16 17">
    <name type="scientific">Phenylobacterium conjunctum</name>
    <dbReference type="NCBI Taxonomy" id="1298959"/>
    <lineage>
        <taxon>Bacteria</taxon>
        <taxon>Pseudomonadati</taxon>
        <taxon>Pseudomonadota</taxon>
        <taxon>Alphaproteobacteria</taxon>
        <taxon>Caulobacterales</taxon>
        <taxon>Caulobacteraceae</taxon>
        <taxon>Phenylobacterium</taxon>
    </lineage>
</organism>
<evidence type="ECO:0000259" key="15">
    <source>
        <dbReference type="Pfam" id="PF07715"/>
    </source>
</evidence>
<evidence type="ECO:0000256" key="5">
    <source>
        <dbReference type="ARBA" id="ARBA00022692"/>
    </source>
</evidence>
<evidence type="ECO:0000256" key="6">
    <source>
        <dbReference type="ARBA" id="ARBA00023004"/>
    </source>
</evidence>
<dbReference type="Pfam" id="PF00593">
    <property type="entry name" value="TonB_dep_Rec_b-barrel"/>
    <property type="match status" value="1"/>
</dbReference>
<evidence type="ECO:0000256" key="9">
    <source>
        <dbReference type="ARBA" id="ARBA00023136"/>
    </source>
</evidence>
<feature type="domain" description="TonB-dependent receptor-like beta-barrel" evidence="14">
    <location>
        <begin position="263"/>
        <end position="785"/>
    </location>
</feature>
<keyword evidence="3 11" id="KW-1134">Transmembrane beta strand</keyword>
<dbReference type="PANTHER" id="PTHR32552">
    <property type="entry name" value="FERRICHROME IRON RECEPTOR-RELATED"/>
    <property type="match status" value="1"/>
</dbReference>
<evidence type="ECO:0000256" key="1">
    <source>
        <dbReference type="ARBA" id="ARBA00004571"/>
    </source>
</evidence>
<feature type="signal peptide" evidence="13">
    <location>
        <begin position="1"/>
        <end position="28"/>
    </location>
</feature>
<evidence type="ECO:0000313" key="16">
    <source>
        <dbReference type="EMBL" id="MFD1192398.1"/>
    </source>
</evidence>
<keyword evidence="2 11" id="KW-0813">Transport</keyword>
<dbReference type="InterPro" id="IPR037066">
    <property type="entry name" value="Plug_dom_sf"/>
</dbReference>
<keyword evidence="5 11" id="KW-0812">Transmembrane</keyword>
<keyword evidence="13" id="KW-0732">Signal</keyword>
<keyword evidence="10 11" id="KW-0998">Cell outer membrane</keyword>
<evidence type="ECO:0000256" key="10">
    <source>
        <dbReference type="ARBA" id="ARBA00023237"/>
    </source>
</evidence>
<feature type="domain" description="TonB-dependent receptor plug" evidence="15">
    <location>
        <begin position="54"/>
        <end position="157"/>
    </location>
</feature>
<dbReference type="Gene3D" id="2.170.130.10">
    <property type="entry name" value="TonB-dependent receptor, plug domain"/>
    <property type="match status" value="1"/>
</dbReference>
<feature type="chain" id="PRO_5047305212" evidence="13">
    <location>
        <begin position="29"/>
        <end position="819"/>
    </location>
</feature>
<reference evidence="17" key="1">
    <citation type="journal article" date="2019" name="Int. J. Syst. Evol. Microbiol.">
        <title>The Global Catalogue of Microorganisms (GCM) 10K type strain sequencing project: providing services to taxonomists for standard genome sequencing and annotation.</title>
        <authorList>
            <consortium name="The Broad Institute Genomics Platform"/>
            <consortium name="The Broad Institute Genome Sequencing Center for Infectious Disease"/>
            <person name="Wu L."/>
            <person name="Ma J."/>
        </authorList>
    </citation>
    <scope>NUCLEOTIDE SEQUENCE [LARGE SCALE GENOMIC DNA]</scope>
    <source>
        <strain evidence="17">CCUG 55074</strain>
    </source>
</reference>
<evidence type="ECO:0000256" key="12">
    <source>
        <dbReference type="RuleBase" id="RU003357"/>
    </source>
</evidence>
<dbReference type="Gene3D" id="2.40.170.20">
    <property type="entry name" value="TonB-dependent receptor, beta-barrel domain"/>
    <property type="match status" value="1"/>
</dbReference>
<accession>A0ABW3T5V9</accession>
<comment type="subcellular location">
    <subcellularLocation>
        <location evidence="1 11">Cell outer membrane</location>
        <topology evidence="1 11">Multi-pass membrane protein</topology>
    </subcellularLocation>
</comment>
<keyword evidence="7" id="KW-0406">Ion transport</keyword>